<dbReference type="GO" id="GO:0005524">
    <property type="term" value="F:ATP binding"/>
    <property type="evidence" value="ECO:0007669"/>
    <property type="project" value="UniProtKB-KW"/>
</dbReference>
<evidence type="ECO:0000259" key="19">
    <source>
        <dbReference type="PROSITE" id="PS50200"/>
    </source>
</evidence>
<dbReference type="GO" id="GO:0004016">
    <property type="term" value="F:adenylate cyclase activity"/>
    <property type="evidence" value="ECO:0007669"/>
    <property type="project" value="UniProtKB-EC"/>
</dbReference>
<dbReference type="EMBL" id="LN891173">
    <property type="protein sequence ID" value="CUS07833.1"/>
    <property type="molecule type" value="Genomic_DNA"/>
</dbReference>
<dbReference type="Gene3D" id="3.60.40.10">
    <property type="entry name" value="PPM-type phosphatase domain"/>
    <property type="match status" value="1"/>
</dbReference>
<feature type="region of interest" description="Disordered" evidence="17">
    <location>
        <begin position="1"/>
        <end position="32"/>
    </location>
</feature>
<evidence type="ECO:0000256" key="11">
    <source>
        <dbReference type="ARBA" id="ARBA00022840"/>
    </source>
</evidence>
<feature type="compositionally biased region" description="Basic and acidic residues" evidence="17">
    <location>
        <begin position="381"/>
        <end position="415"/>
    </location>
</feature>
<feature type="compositionally biased region" description="Basic and acidic residues" evidence="17">
    <location>
        <begin position="1084"/>
        <end position="1096"/>
    </location>
</feature>
<dbReference type="CDD" id="cd17214">
    <property type="entry name" value="RA_CYR1_like"/>
    <property type="match status" value="1"/>
</dbReference>
<feature type="compositionally biased region" description="Polar residues" evidence="17">
    <location>
        <begin position="114"/>
        <end position="125"/>
    </location>
</feature>
<evidence type="ECO:0000256" key="3">
    <source>
        <dbReference type="ARBA" id="ARBA00003896"/>
    </source>
</evidence>
<dbReference type="InterPro" id="IPR001054">
    <property type="entry name" value="A/G_cyclase"/>
</dbReference>
<gene>
    <name evidence="21" type="ORF">GSTUAT00008083001</name>
</gene>
<evidence type="ECO:0000256" key="1">
    <source>
        <dbReference type="ARBA" id="ARBA00001593"/>
    </source>
</evidence>
<dbReference type="PROSITE" id="PS50200">
    <property type="entry name" value="RA"/>
    <property type="match status" value="1"/>
</dbReference>
<comment type="function">
    <text evidence="3">Plays essential roles in regulation of cellular metabolism by catalyzing the synthesis of a second messenger, cAMP.</text>
</comment>
<dbReference type="PROSITE" id="PS51746">
    <property type="entry name" value="PPM_2"/>
    <property type="match status" value="1"/>
</dbReference>
<feature type="compositionally biased region" description="Polar residues" evidence="17">
    <location>
        <begin position="357"/>
        <end position="368"/>
    </location>
</feature>
<dbReference type="InterPro" id="IPR000159">
    <property type="entry name" value="RA_dom"/>
</dbReference>
<evidence type="ECO:0000256" key="12">
    <source>
        <dbReference type="ARBA" id="ARBA00022842"/>
    </source>
</evidence>
<dbReference type="PANTHER" id="PTHR48051:SF1">
    <property type="entry name" value="RAS SUPPRESSOR PROTEIN 1"/>
    <property type="match status" value="1"/>
</dbReference>
<evidence type="ECO:0000256" key="17">
    <source>
        <dbReference type="SAM" id="MobiDB-lite"/>
    </source>
</evidence>
<dbReference type="CDD" id="cd00143">
    <property type="entry name" value="PP2Cc"/>
    <property type="match status" value="1"/>
</dbReference>
<dbReference type="Gene3D" id="3.80.10.10">
    <property type="entry name" value="Ribonuclease Inhibitor"/>
    <property type="match status" value="4"/>
</dbReference>
<keyword evidence="7" id="KW-0433">Leucine-rich repeat</keyword>
<dbReference type="Gene3D" id="3.30.70.1230">
    <property type="entry name" value="Nucleotide cyclase"/>
    <property type="match status" value="1"/>
</dbReference>
<dbReference type="SMART" id="SM00364">
    <property type="entry name" value="LRR_BAC"/>
    <property type="match status" value="9"/>
</dbReference>
<feature type="region of interest" description="Disordered" evidence="17">
    <location>
        <begin position="482"/>
        <end position="507"/>
    </location>
</feature>
<dbReference type="CDD" id="cd07302">
    <property type="entry name" value="CHD"/>
    <property type="match status" value="1"/>
</dbReference>
<feature type="compositionally biased region" description="Basic and acidic residues" evidence="17">
    <location>
        <begin position="296"/>
        <end position="311"/>
    </location>
</feature>
<dbReference type="SUPFAM" id="SSF55073">
    <property type="entry name" value="Nucleotide cyclase"/>
    <property type="match status" value="1"/>
</dbReference>
<feature type="region of interest" description="Disordered" evidence="17">
    <location>
        <begin position="1063"/>
        <end position="1157"/>
    </location>
</feature>
<dbReference type="InterPro" id="IPR032675">
    <property type="entry name" value="LRR_dom_sf"/>
</dbReference>
<feature type="domain" description="Ras-associating" evidence="19">
    <location>
        <begin position="582"/>
        <end position="673"/>
    </location>
</feature>
<evidence type="ECO:0000256" key="14">
    <source>
        <dbReference type="ARBA" id="ARBA00023239"/>
    </source>
</evidence>
<evidence type="ECO:0000313" key="22">
    <source>
        <dbReference type="Proteomes" id="UP001412239"/>
    </source>
</evidence>
<evidence type="ECO:0000259" key="18">
    <source>
        <dbReference type="PROSITE" id="PS50125"/>
    </source>
</evidence>
<reference evidence="21" key="1">
    <citation type="submission" date="2015-10" db="EMBL/GenBank/DDBJ databases">
        <authorList>
            <person name="Regsiter A."/>
            <person name="william w."/>
        </authorList>
    </citation>
    <scope>NUCLEOTIDE SEQUENCE</scope>
    <source>
        <strain evidence="21">Montdore</strain>
    </source>
</reference>
<dbReference type="Pfam" id="PF00481">
    <property type="entry name" value="PP2C"/>
    <property type="match status" value="1"/>
</dbReference>
<dbReference type="SUPFAM" id="SSF81606">
    <property type="entry name" value="PP2C-like"/>
    <property type="match status" value="1"/>
</dbReference>
<dbReference type="SMART" id="SM00369">
    <property type="entry name" value="LRR_TYP"/>
    <property type="match status" value="12"/>
</dbReference>
<dbReference type="FunFam" id="3.80.10.10:FF:000305">
    <property type="entry name" value="Adenylate cyclase AcyA"/>
    <property type="match status" value="1"/>
</dbReference>
<keyword evidence="11" id="KW-0067">ATP-binding</keyword>
<dbReference type="FunFam" id="3.60.40.10:FF:000055">
    <property type="entry name" value="Adenylate cyclase AcyA"/>
    <property type="match status" value="1"/>
</dbReference>
<dbReference type="Pfam" id="PF23010">
    <property type="entry name" value="RA_3"/>
    <property type="match status" value="1"/>
</dbReference>
<evidence type="ECO:0000313" key="21">
    <source>
        <dbReference type="EMBL" id="CUS07833.1"/>
    </source>
</evidence>
<feature type="compositionally biased region" description="Polar residues" evidence="17">
    <location>
        <begin position="418"/>
        <end position="429"/>
    </location>
</feature>
<dbReference type="InterPro" id="IPR048580">
    <property type="entry name" value="CYAA_C"/>
</dbReference>
<dbReference type="Pfam" id="PF13855">
    <property type="entry name" value="LRR_8"/>
    <property type="match status" value="3"/>
</dbReference>
<sequence length="2081" mass="228946">MTRHEQRQRTNSATSFHSLNSSRYSPEMTMPSVSQGVRNVIHVPARPRKFDREHNVSPSSFTPSPPLSSPNAVSMMNLGDHRRDLSVLQTPPFVLRQNPPSSSNSANGTANSAVTPSTYLNNNSFDSHDQFGLSPPVRPGTAPSAGTQNPSDGYFSIDDRRPSVASVVTNASSTGSKSSIGKSFYTGYKKIFGDNDNNNAGESPGSSETSLPPNATPRSHYGFPRPTTPTNSRPRTPLPSSDVVPFIYQDPDDIRRLGDAPVRDAPIVDRQRYGSEDASASSSHSHRLHLHRNRNKERDKEKDRAVEKELPPRPSSASKDSASLPGQDYRRGLRLHLDGTASSHSSQTRLIRPGSPTPSIASSLSNNPPKSPGEYAQKKTSLWDKIWKKDKDQSGESEKEASIRSKRSKISDKPTDPLSVSTSGISPVHTTPKRGSGGNEFVNPRTFEYAPVEQMPARKQITGKAPESYGRVRAAKRGVLYEAPGGKDLGSNRRGRGSKGSEEAGTTFQLDSDFSNIHDIVKLPGPAQASDPGPDNPCLTHEEMAPARSDITWKPPESWDSVDPENVIPEKTAEDEGGEEDAQYCIRVFRADSTFATLSCRLQTSATEVLNLLGRKSFLQDDLKNYQIVMRKNGVQRILGPNERPLKIQKQLLEQAGYTEDDHLDEIGREDHSYMCRFTFMMSRMRNNYSLDQDPGLGKLQKYSHVDLQGRNLLAIPIALYHHAGEIISLNLSRNLSLNIPTDFIQQCVNLRKIEFQGNEAEKLAQSISAASRLTYLDVSNNRLEELDHASLENHASLVALKMANNRLRSLPDTFSQFKSLRSLNLSSNYLAAFPPFICELLTLVDLDISFNLIKSLPLEIGQLGNLERFIATNNRLTGSLPPTFSLLNGLKELDLRYNSLVNVDVAADLPKLETLLTGHNAISGFQHSFPKLRALNLNSCPVTRFNFPSAMPTLKFLSLQNAKIAALAETLFERLPNLERLVLDKNHIVSFPPQICKLKKLAHMSCFNNKLASLPKEIGQLTDLRVLDLHENNLKTLPGEIWQMANLVTLNLSSNLLREFPKPVSSPAAQSPSIETTSILSSGKDDETIRLDNSRRPSQASGGLLSVGSSPGGSGRKGSLVSIYGPGGRKASVISGSGSEHGTTGTHPSTRKDSAASSRISNTFAFSLRHLHIADNKLSDEVFEQLSLLSELRILNLSYNEIYDIPSRALSRLSLLNELYLSGNELTSLPAEDLEHVASLKVLHINSNKFQTLPAELGKVRKLLVLDVGSNALKYNISNWPYDWNWNWNLDLKYLNLSGNKRLEIKPDRGSGSGRERSITDFSQLSKLRVLGLMDVTLTIPNVPEKTEDRRVRLSTSMVRSMAYGMADSLGRSEHLSMIDMVIPMFRGNRGECVIGLFDGQALSTGGSKISKYLHEQLDTFLKDELDKLRPDEKPGRALHRAFLNMNKEMATVAMQTMDEKSLSGVGSHRGCPASGAFLGPDDLVSGGSATVVYMEGNNLYVANVGDVTAMLVQSSGEHDILTKKHMPGDPQELERIRDAGGYVSKSGKLNDVLDVSRAFGYYHLMPCVNAAPHIHETRITDQEELLIIASKELWEYISPQAVVDLARSERDDLMRAAHKLRDIAIAYGAASKIMVMILNVGDLKKSKSRMRTQSISVGPRQTYPDEEALFPSVKAQKRRGKNEIPDDFTLARLDAEVKAPEGDLAMVFTDIKNSTLLWETYPTAMRSGIKLHNSIMRRQLRIVGGYEVKTEGDAFMVCFPTATSALLWCFSVQAILLDAPWPSEIVESIHGSPVQDANGHLIYRGLSVRMGIHWGAPVCEPDPITRRMDYFGPMVNRASRVTSEADGGQITVSSDFVAEINRCVKAYQDSELVGMLSPDDPFGDESLAQTIGRELRTLSSQGFEVKALGERKLKGLENPEFVYLMYPQSLVGRLTSLGPPKGEVSKTTIDPADIWALWEISLRLEGLCSSLNTNSAPFLKPRGVDMTTRLKLAGENATDQVLMPFFEHIVTRIESSMTTLFLRRVLAPPGSSIQETASPLMDLLSALEARAGVNISGRAVASATYGGVSSSASSSYSAS</sequence>
<evidence type="ECO:0000256" key="2">
    <source>
        <dbReference type="ARBA" id="ARBA00001946"/>
    </source>
</evidence>
<evidence type="ECO:0000256" key="7">
    <source>
        <dbReference type="ARBA" id="ARBA00022614"/>
    </source>
</evidence>
<feature type="compositionally biased region" description="Low complexity" evidence="17">
    <location>
        <begin position="224"/>
        <end position="241"/>
    </location>
</feature>
<dbReference type="InterPro" id="IPR001932">
    <property type="entry name" value="PPM-type_phosphatase-like_dom"/>
</dbReference>
<dbReference type="SMART" id="SM00314">
    <property type="entry name" value="RA"/>
    <property type="match status" value="1"/>
</dbReference>
<feature type="compositionally biased region" description="Low complexity" evidence="17">
    <location>
        <begin position="1099"/>
        <end position="1110"/>
    </location>
</feature>
<dbReference type="FunFam" id="3.80.10.10:FF:000408">
    <property type="entry name" value="Adenylate cyclase"/>
    <property type="match status" value="1"/>
</dbReference>
<feature type="region of interest" description="Disordered" evidence="17">
    <location>
        <begin position="196"/>
        <end position="443"/>
    </location>
</feature>
<keyword evidence="14" id="KW-0456">Lyase</keyword>
<dbReference type="SMART" id="SM00044">
    <property type="entry name" value="CYCc"/>
    <property type="match status" value="1"/>
</dbReference>
<dbReference type="InterPro" id="IPR029787">
    <property type="entry name" value="Nucleotide_cyclase"/>
</dbReference>
<evidence type="ECO:0000256" key="6">
    <source>
        <dbReference type="ARBA" id="ARBA00021420"/>
    </source>
</evidence>
<feature type="compositionally biased region" description="Basic residues" evidence="17">
    <location>
        <begin position="284"/>
        <end position="295"/>
    </location>
</feature>
<dbReference type="GO" id="GO:0035556">
    <property type="term" value="P:intracellular signal transduction"/>
    <property type="evidence" value="ECO:0007669"/>
    <property type="project" value="InterPro"/>
</dbReference>
<feature type="compositionally biased region" description="Basic and acidic residues" evidence="17">
    <location>
        <begin position="252"/>
        <end position="275"/>
    </location>
</feature>
<dbReference type="PROSITE" id="PS51450">
    <property type="entry name" value="LRR"/>
    <property type="match status" value="6"/>
</dbReference>
<feature type="compositionally biased region" description="Polar residues" evidence="17">
    <location>
        <begin position="196"/>
        <end position="217"/>
    </location>
</feature>
<feature type="compositionally biased region" description="Polar residues" evidence="17">
    <location>
        <begin position="340"/>
        <end position="349"/>
    </location>
</feature>
<dbReference type="SMART" id="SM00332">
    <property type="entry name" value="PP2Cc"/>
    <property type="match status" value="1"/>
</dbReference>
<evidence type="ECO:0000256" key="15">
    <source>
        <dbReference type="ARBA" id="ARBA00032597"/>
    </source>
</evidence>
<comment type="cofactor">
    <cofactor evidence="2">
        <name>Mg(2+)</name>
        <dbReference type="ChEBI" id="CHEBI:18420"/>
    </cofactor>
</comment>
<dbReference type="InterPro" id="IPR036457">
    <property type="entry name" value="PPM-type-like_dom_sf"/>
</dbReference>
<evidence type="ECO:0000256" key="8">
    <source>
        <dbReference type="ARBA" id="ARBA00022723"/>
    </source>
</evidence>
<evidence type="ECO:0000256" key="9">
    <source>
        <dbReference type="ARBA" id="ARBA00022737"/>
    </source>
</evidence>
<proteinExistence type="inferred from homology"/>
<dbReference type="InterPro" id="IPR050216">
    <property type="entry name" value="LRR_domain-containing"/>
</dbReference>
<dbReference type="EC" id="4.6.1.1" evidence="5"/>
<dbReference type="PROSITE" id="PS50125">
    <property type="entry name" value="GUANYLATE_CYCLASE_2"/>
    <property type="match status" value="1"/>
</dbReference>
<dbReference type="InterPro" id="IPR003591">
    <property type="entry name" value="Leu-rich_rpt_typical-subtyp"/>
</dbReference>
<dbReference type="SUPFAM" id="SSF52058">
    <property type="entry name" value="L domain-like"/>
    <property type="match status" value="2"/>
</dbReference>
<feature type="region of interest" description="Disordered" evidence="17">
    <location>
        <begin position="45"/>
        <end position="75"/>
    </location>
</feature>
<comment type="catalytic activity">
    <reaction evidence="1">
        <text>ATP = 3',5'-cyclic AMP + diphosphate</text>
        <dbReference type="Rhea" id="RHEA:15389"/>
        <dbReference type="ChEBI" id="CHEBI:30616"/>
        <dbReference type="ChEBI" id="CHEBI:33019"/>
        <dbReference type="ChEBI" id="CHEBI:58165"/>
        <dbReference type="EC" id="4.6.1.1"/>
    </reaction>
</comment>
<dbReference type="Pfam" id="PF21187">
    <property type="entry name" value="CYAA_C"/>
    <property type="match status" value="1"/>
</dbReference>
<feature type="domain" description="Guanylate cyclase" evidence="18">
    <location>
        <begin position="1707"/>
        <end position="1844"/>
    </location>
</feature>
<evidence type="ECO:0000256" key="10">
    <source>
        <dbReference type="ARBA" id="ARBA00022741"/>
    </source>
</evidence>
<dbReference type="SUPFAM" id="SSF52075">
    <property type="entry name" value="Outer arm dynein light chain 1"/>
    <property type="match status" value="1"/>
</dbReference>
<evidence type="ECO:0000259" key="20">
    <source>
        <dbReference type="PROSITE" id="PS51746"/>
    </source>
</evidence>
<dbReference type="PANTHER" id="PTHR48051">
    <property type="match status" value="1"/>
</dbReference>
<evidence type="ECO:0000256" key="16">
    <source>
        <dbReference type="ARBA" id="ARBA00032637"/>
    </source>
</evidence>
<evidence type="ECO:0000256" key="4">
    <source>
        <dbReference type="ARBA" id="ARBA00005381"/>
    </source>
</evidence>
<evidence type="ECO:0000256" key="13">
    <source>
        <dbReference type="ARBA" id="ARBA00022998"/>
    </source>
</evidence>
<dbReference type="GO" id="GO:0046872">
    <property type="term" value="F:metal ion binding"/>
    <property type="evidence" value="ECO:0007669"/>
    <property type="project" value="UniProtKB-KW"/>
</dbReference>
<evidence type="ECO:0000256" key="5">
    <source>
        <dbReference type="ARBA" id="ARBA00012201"/>
    </source>
</evidence>
<keyword evidence="12" id="KW-0460">Magnesium</keyword>
<feature type="compositionally biased region" description="Low complexity" evidence="17">
    <location>
        <begin position="101"/>
        <end position="113"/>
    </location>
</feature>
<feature type="domain" description="PPM-type phosphatase" evidence="20">
    <location>
        <begin position="1364"/>
        <end position="1642"/>
    </location>
</feature>
<comment type="similarity">
    <text evidence="4">Belongs to the adenylyl cyclase class-3 family.</text>
</comment>
<feature type="compositionally biased region" description="Polar residues" evidence="17">
    <location>
        <begin position="9"/>
        <end position="24"/>
    </location>
</feature>
<dbReference type="InterPro" id="IPR055071">
    <property type="entry name" value="RA_PHLPP-like"/>
</dbReference>
<keyword evidence="13" id="KW-0115">cAMP biosynthesis</keyword>
<name>A0A292PMX3_9PEZI</name>
<feature type="compositionally biased region" description="Basic and acidic residues" evidence="17">
    <location>
        <begin position="328"/>
        <end position="337"/>
    </location>
</feature>
<protein>
    <recommendedName>
        <fullName evidence="6">Adenylate cyclase</fullName>
        <ecNumber evidence="5">4.6.1.1</ecNumber>
    </recommendedName>
    <alternativeName>
        <fullName evidence="15">ATP pyrophosphate-lyase</fullName>
    </alternativeName>
    <alternativeName>
        <fullName evidence="16">Adenylyl cyclase</fullName>
    </alternativeName>
</protein>
<accession>A0A292PMX3</accession>
<feature type="compositionally biased region" description="Polar residues" evidence="17">
    <location>
        <begin position="1068"/>
        <end position="1082"/>
    </location>
</feature>
<dbReference type="Pfam" id="PF00211">
    <property type="entry name" value="Guanylate_cyc"/>
    <property type="match status" value="1"/>
</dbReference>
<dbReference type="Proteomes" id="UP001412239">
    <property type="component" value="Unassembled WGS sequence"/>
</dbReference>
<dbReference type="GO" id="GO:0006171">
    <property type="term" value="P:cAMP biosynthetic process"/>
    <property type="evidence" value="ECO:0007669"/>
    <property type="project" value="UniProtKB-KW"/>
</dbReference>
<feature type="compositionally biased region" description="Low complexity" evidence="17">
    <location>
        <begin position="1136"/>
        <end position="1149"/>
    </location>
</feature>
<keyword evidence="10" id="KW-0547">Nucleotide-binding</keyword>
<dbReference type="FunFam" id="3.80.10.10:FF:000220">
    <property type="entry name" value="Adenylate cyclase AcyA"/>
    <property type="match status" value="1"/>
</dbReference>
<keyword evidence="8" id="KW-0479">Metal-binding</keyword>
<keyword evidence="9" id="KW-0677">Repeat</keyword>
<feature type="region of interest" description="Disordered" evidence="17">
    <location>
        <begin position="93"/>
        <end position="158"/>
    </location>
</feature>
<dbReference type="GO" id="GO:0005737">
    <property type="term" value="C:cytoplasm"/>
    <property type="evidence" value="ECO:0007669"/>
    <property type="project" value="TreeGrafter"/>
</dbReference>
<dbReference type="InterPro" id="IPR001611">
    <property type="entry name" value="Leu-rich_rpt"/>
</dbReference>
<keyword evidence="22" id="KW-1185">Reference proteome</keyword>
<organism evidence="21 22">
    <name type="scientific">Tuber aestivum</name>
    <name type="common">summer truffle</name>
    <dbReference type="NCBI Taxonomy" id="59557"/>
    <lineage>
        <taxon>Eukaryota</taxon>
        <taxon>Fungi</taxon>
        <taxon>Dikarya</taxon>
        <taxon>Ascomycota</taxon>
        <taxon>Pezizomycotina</taxon>
        <taxon>Pezizomycetes</taxon>
        <taxon>Pezizales</taxon>
        <taxon>Tuberaceae</taxon>
        <taxon>Tuber</taxon>
    </lineage>
</organism>